<name>A0ABW6H0Q0_9ACTN</name>
<evidence type="ECO:0000313" key="2">
    <source>
        <dbReference type="EMBL" id="MFE1750113.1"/>
    </source>
</evidence>
<keyword evidence="3" id="KW-1185">Reference proteome</keyword>
<evidence type="ECO:0000313" key="3">
    <source>
        <dbReference type="Proteomes" id="UP001599756"/>
    </source>
</evidence>
<feature type="region of interest" description="Disordered" evidence="1">
    <location>
        <begin position="161"/>
        <end position="184"/>
    </location>
</feature>
<proteinExistence type="predicted"/>
<dbReference type="EMBL" id="JBHYTS010000006">
    <property type="protein sequence ID" value="MFE1750113.1"/>
    <property type="molecule type" value="Genomic_DNA"/>
</dbReference>
<gene>
    <name evidence="2" type="ORF">ACFW88_06125</name>
</gene>
<dbReference type="Proteomes" id="UP001599756">
    <property type="component" value="Unassembled WGS sequence"/>
</dbReference>
<evidence type="ECO:0008006" key="4">
    <source>
        <dbReference type="Google" id="ProtNLM"/>
    </source>
</evidence>
<evidence type="ECO:0000256" key="1">
    <source>
        <dbReference type="SAM" id="MobiDB-lite"/>
    </source>
</evidence>
<organism evidence="2 3">
    <name type="scientific">Streptomyces anandii</name>
    <dbReference type="NCBI Taxonomy" id="285454"/>
    <lineage>
        <taxon>Bacteria</taxon>
        <taxon>Bacillati</taxon>
        <taxon>Actinomycetota</taxon>
        <taxon>Actinomycetes</taxon>
        <taxon>Kitasatosporales</taxon>
        <taxon>Streptomycetaceae</taxon>
        <taxon>Streptomyces</taxon>
    </lineage>
</organism>
<accession>A0ABW6H0Q0</accession>
<comment type="caution">
    <text evidence="2">The sequence shown here is derived from an EMBL/GenBank/DDBJ whole genome shotgun (WGS) entry which is preliminary data.</text>
</comment>
<protein>
    <recommendedName>
        <fullName evidence="4">Tn3 transposase DDE domain-containing protein</fullName>
    </recommendedName>
</protein>
<dbReference type="RefSeq" id="WP_381800629.1">
    <property type="nucleotide sequence ID" value="NZ_JBHYTS010000006.1"/>
</dbReference>
<reference evidence="2 3" key="1">
    <citation type="submission" date="2024-09" db="EMBL/GenBank/DDBJ databases">
        <title>The Natural Products Discovery Center: Release of the First 8490 Sequenced Strains for Exploring Actinobacteria Biosynthetic Diversity.</title>
        <authorList>
            <person name="Kalkreuter E."/>
            <person name="Kautsar S.A."/>
            <person name="Yang D."/>
            <person name="Bader C.D."/>
            <person name="Teijaro C.N."/>
            <person name="Fluegel L."/>
            <person name="Davis C.M."/>
            <person name="Simpson J.R."/>
            <person name="Lauterbach L."/>
            <person name="Steele A.D."/>
            <person name="Gui C."/>
            <person name="Meng S."/>
            <person name="Li G."/>
            <person name="Viehrig K."/>
            <person name="Ye F."/>
            <person name="Su P."/>
            <person name="Kiefer A.F."/>
            <person name="Nichols A."/>
            <person name="Cepeda A.J."/>
            <person name="Yan W."/>
            <person name="Fan B."/>
            <person name="Jiang Y."/>
            <person name="Adhikari A."/>
            <person name="Zheng C.-J."/>
            <person name="Schuster L."/>
            <person name="Cowan T.M."/>
            <person name="Smanski M.J."/>
            <person name="Chevrette M.G."/>
            <person name="De Carvalho L.P.S."/>
            <person name="Shen B."/>
        </authorList>
    </citation>
    <scope>NUCLEOTIDE SEQUENCE [LARGE SCALE GENOMIC DNA]</scope>
    <source>
        <strain evidence="2 3">NPDC059500</strain>
    </source>
</reference>
<sequence>MVTTRFAYICRPFAQGLLDKTRALNELDFNKHQRARLRESISVDVRKLCDMLIPDARHPQVSVAAAEQAAAIGVDLGQETWHSQTRFDPKRAVFHYEHVNLVSQIVNALTYADSVGAIVQTVSDGLRLAWITKEEDARLTALGYRHKRPDPGAAYAEAGVVLLPPTPDPGHDRSDGVVSRAATG</sequence>